<dbReference type="EMBL" id="VYWO01000011">
    <property type="protein sequence ID" value="KAA9299042.1"/>
    <property type="molecule type" value="Genomic_DNA"/>
</dbReference>
<keyword evidence="3" id="KW-0326">Glycosidase</keyword>
<sequence length="697" mass="79792">MFILIQSINEPFDPTLAQAHGIVLHWQPAFARLRRYIMELLDDLFALSGIESPQTIRDKMHEIALSEEFDRAYAYTGALGAVYHKRFTRFVLWAPLAQQVDLLVFKDLYSEIYDSYPMKRQKQGSYEASLAGDCHNLAYSYRLYFPDGSCVYSQDPYAKAATVNSGRSVVIDPTTAYPEAWEEDQGPRLAPSDVVIYEANIRDLTAAPSSGVRFPGKYLGLTESGTTSPQGLPTALDYLADLGVSHVQLMPFFDFATVDEERESARNYNWGYDPQNYFLPEGSYATDPYTPVTRLKETRQMIQALHQKGLGVIMDVVFNHVYDEESHPLMLTVPDYYLRFHASGHPANGSGVGSELATERRMMRRYLLDAIRYWVEEYHVDGFRFDLMGLIDVETMQAVRQLADQLGPNIIILGEGWNMGHCLADKDKACLENAAQLEGISFFNDRFRDALRGNDFEEGHDTGFISNKKHLEFQIVENLKGSQTLNGEDYHFHAPQQLIQYCAVHDNWTLWDKLAITRAHEVPGFRRRRQLLANSLIALSEGIPFFHSGQEFLRSKLNLRNTYNASVEINALDWERRDEESEAVAYFKGLLSYRKAHDVFRLDSFAAIYDRLEFLRADSQIILGLYQANDRQILLACNASKQNQSVHLPEGDWKLRASEGRFYSDDEMVQNYRQEAEIPFLTVSIFEQVKQELTANK</sequence>
<feature type="domain" description="Glycosyl hydrolase family 13 catalytic" evidence="2">
    <location>
        <begin position="175"/>
        <end position="594"/>
    </location>
</feature>
<dbReference type="OrthoDB" id="9761875at2"/>
<dbReference type="GO" id="GO:0051060">
    <property type="term" value="F:pullulanase activity"/>
    <property type="evidence" value="ECO:0007669"/>
    <property type="project" value="UniProtKB-EC"/>
</dbReference>
<evidence type="ECO:0000313" key="4">
    <source>
        <dbReference type="Proteomes" id="UP000327148"/>
    </source>
</evidence>
<dbReference type="InterPro" id="IPR013783">
    <property type="entry name" value="Ig-like_fold"/>
</dbReference>
<dbReference type="SUPFAM" id="SSF51445">
    <property type="entry name" value="(Trans)glycosidases"/>
    <property type="match status" value="1"/>
</dbReference>
<evidence type="ECO:0000259" key="2">
    <source>
        <dbReference type="SMART" id="SM00642"/>
    </source>
</evidence>
<dbReference type="InterPro" id="IPR011840">
    <property type="entry name" value="PulA_typeI"/>
</dbReference>
<accession>A0A5N1GE10</accession>
<protein>
    <submittedName>
        <fullName evidence="3">Type I pullulanase</fullName>
        <ecNumber evidence="3">3.2.1.41</ecNumber>
    </submittedName>
</protein>
<dbReference type="STRING" id="119206.AWM72_06580"/>
<gene>
    <name evidence="3" type="primary">pulA</name>
    <name evidence="3" type="ORF">F6I03_09635</name>
</gene>
<dbReference type="SMART" id="SM00642">
    <property type="entry name" value="Aamy"/>
    <property type="match status" value="1"/>
</dbReference>
<evidence type="ECO:0000256" key="1">
    <source>
        <dbReference type="ARBA" id="ARBA00008061"/>
    </source>
</evidence>
<keyword evidence="3" id="KW-0378">Hydrolase</keyword>
<dbReference type="InterPro" id="IPR006047">
    <property type="entry name" value="GH13_cat_dom"/>
</dbReference>
<dbReference type="Gene3D" id="3.20.20.80">
    <property type="entry name" value="Glycosidases"/>
    <property type="match status" value="1"/>
</dbReference>
<dbReference type="Pfam" id="PF02922">
    <property type="entry name" value="CBM_48"/>
    <property type="match status" value="1"/>
</dbReference>
<dbReference type="Proteomes" id="UP000327148">
    <property type="component" value="Unassembled WGS sequence"/>
</dbReference>
<dbReference type="EC" id="3.2.1.41" evidence="3"/>
<name>A0A5N1GE10_9LACT</name>
<evidence type="ECO:0000313" key="3">
    <source>
        <dbReference type="EMBL" id="KAA9299042.1"/>
    </source>
</evidence>
<organism evidence="3 4">
    <name type="scientific">Aerococcus sanguinicola</name>
    <dbReference type="NCBI Taxonomy" id="119206"/>
    <lineage>
        <taxon>Bacteria</taxon>
        <taxon>Bacillati</taxon>
        <taxon>Bacillota</taxon>
        <taxon>Bacilli</taxon>
        <taxon>Lactobacillales</taxon>
        <taxon>Aerococcaceae</taxon>
        <taxon>Aerococcus</taxon>
    </lineage>
</organism>
<dbReference type="InterPro" id="IPR017853">
    <property type="entry name" value="GH"/>
</dbReference>
<dbReference type="Pfam" id="PF00128">
    <property type="entry name" value="Alpha-amylase"/>
    <property type="match status" value="1"/>
</dbReference>
<reference evidence="3 4" key="1">
    <citation type="submission" date="2019-09" db="EMBL/GenBank/DDBJ databases">
        <title>Draft genome sequence assemblies of isolates from the urinary tract.</title>
        <authorList>
            <person name="Mores C.R."/>
            <person name="Putonti C."/>
            <person name="Wolfe A.J."/>
        </authorList>
    </citation>
    <scope>NUCLEOTIDE SEQUENCE [LARGE SCALE GENOMIC DNA]</scope>
    <source>
        <strain evidence="3 4">UMB623</strain>
    </source>
</reference>
<dbReference type="InterPro" id="IPR004193">
    <property type="entry name" value="Glyco_hydro_13_N"/>
</dbReference>
<dbReference type="NCBIfam" id="TIGR02104">
    <property type="entry name" value="pulA_typeI"/>
    <property type="match status" value="1"/>
</dbReference>
<dbReference type="AlphaFoldDB" id="A0A5N1GE10"/>
<dbReference type="InterPro" id="IPR014756">
    <property type="entry name" value="Ig_E-set"/>
</dbReference>
<dbReference type="GO" id="GO:0005975">
    <property type="term" value="P:carbohydrate metabolic process"/>
    <property type="evidence" value="ECO:0007669"/>
    <property type="project" value="InterPro"/>
</dbReference>
<dbReference type="PANTHER" id="PTHR43002">
    <property type="entry name" value="GLYCOGEN DEBRANCHING ENZYME"/>
    <property type="match status" value="1"/>
</dbReference>
<dbReference type="CDD" id="cd02860">
    <property type="entry name" value="E_set_Pullulanase"/>
    <property type="match status" value="1"/>
</dbReference>
<dbReference type="Gene3D" id="2.60.40.10">
    <property type="entry name" value="Immunoglobulins"/>
    <property type="match status" value="1"/>
</dbReference>
<comment type="similarity">
    <text evidence="1">Belongs to the glycosyl hydrolase 13 family.</text>
</comment>
<dbReference type="CDD" id="cd11341">
    <property type="entry name" value="AmyAc_Pullulanase_LD-like"/>
    <property type="match status" value="1"/>
</dbReference>
<comment type="caution">
    <text evidence="3">The sequence shown here is derived from an EMBL/GenBank/DDBJ whole genome shotgun (WGS) entry which is preliminary data.</text>
</comment>
<dbReference type="SUPFAM" id="SSF81296">
    <property type="entry name" value="E set domains"/>
    <property type="match status" value="1"/>
</dbReference>
<proteinExistence type="inferred from homology"/>